<protein>
    <submittedName>
        <fullName evidence="1">Uncharacterized protein</fullName>
    </submittedName>
</protein>
<evidence type="ECO:0000313" key="1">
    <source>
        <dbReference type="EMBL" id="JAH14475.1"/>
    </source>
</evidence>
<organism evidence="1">
    <name type="scientific">Anguilla anguilla</name>
    <name type="common">European freshwater eel</name>
    <name type="synonym">Muraena anguilla</name>
    <dbReference type="NCBI Taxonomy" id="7936"/>
    <lineage>
        <taxon>Eukaryota</taxon>
        <taxon>Metazoa</taxon>
        <taxon>Chordata</taxon>
        <taxon>Craniata</taxon>
        <taxon>Vertebrata</taxon>
        <taxon>Euteleostomi</taxon>
        <taxon>Actinopterygii</taxon>
        <taxon>Neopterygii</taxon>
        <taxon>Teleostei</taxon>
        <taxon>Anguilliformes</taxon>
        <taxon>Anguillidae</taxon>
        <taxon>Anguilla</taxon>
    </lineage>
</organism>
<name>A0A0E9QDR9_ANGAN</name>
<sequence>MSQYLLLYSITSFPLSFLDFISG</sequence>
<reference evidence="1" key="2">
    <citation type="journal article" date="2015" name="Fish Shellfish Immunol.">
        <title>Early steps in the European eel (Anguilla anguilla)-Vibrio vulnificus interaction in the gills: Role of the RtxA13 toxin.</title>
        <authorList>
            <person name="Callol A."/>
            <person name="Pajuelo D."/>
            <person name="Ebbesson L."/>
            <person name="Teles M."/>
            <person name="MacKenzie S."/>
            <person name="Amaro C."/>
        </authorList>
    </citation>
    <scope>NUCLEOTIDE SEQUENCE</scope>
</reference>
<dbReference type="AlphaFoldDB" id="A0A0E9QDR9"/>
<dbReference type="EMBL" id="GBXM01094102">
    <property type="protein sequence ID" value="JAH14475.1"/>
    <property type="molecule type" value="Transcribed_RNA"/>
</dbReference>
<accession>A0A0E9QDR9</accession>
<proteinExistence type="predicted"/>
<reference evidence="1" key="1">
    <citation type="submission" date="2014-11" db="EMBL/GenBank/DDBJ databases">
        <authorList>
            <person name="Amaro Gonzalez C."/>
        </authorList>
    </citation>
    <scope>NUCLEOTIDE SEQUENCE</scope>
</reference>